<evidence type="ECO:0000256" key="1">
    <source>
        <dbReference type="SAM" id="MobiDB-lite"/>
    </source>
</evidence>
<protein>
    <submittedName>
        <fullName evidence="2">Uncharacterized protein</fullName>
    </submittedName>
</protein>
<dbReference type="Proteomes" id="UP000054623">
    <property type="component" value="Unassembled WGS sequence"/>
</dbReference>
<dbReference type="AlphaFoldDB" id="A0A0W1JG43"/>
<feature type="region of interest" description="Disordered" evidence="1">
    <location>
        <begin position="1"/>
        <end position="20"/>
    </location>
</feature>
<evidence type="ECO:0000313" key="2">
    <source>
        <dbReference type="EMBL" id="KTE90580.1"/>
    </source>
</evidence>
<gene>
    <name evidence="2" type="ORF">AT727_08290</name>
</gene>
<reference evidence="2 3" key="1">
    <citation type="submission" date="2015-12" db="EMBL/GenBank/DDBJ databases">
        <title>Draft Genome Sequence of Desulfitobacterium hafniense Strain DH, a Sulfate-reducing Bacterium Isolated from Paddy Soils.</title>
        <authorList>
            <person name="Bao P."/>
            <person name="Zhang X."/>
            <person name="Li G."/>
        </authorList>
    </citation>
    <scope>NUCLEOTIDE SEQUENCE [LARGE SCALE GENOMIC DNA]</scope>
    <source>
        <strain evidence="2 3">DH</strain>
    </source>
</reference>
<organism evidence="2 3">
    <name type="scientific">Desulfitobacterium hafniense</name>
    <name type="common">Desulfitobacterium frappieri</name>
    <dbReference type="NCBI Taxonomy" id="49338"/>
    <lineage>
        <taxon>Bacteria</taxon>
        <taxon>Bacillati</taxon>
        <taxon>Bacillota</taxon>
        <taxon>Clostridia</taxon>
        <taxon>Eubacteriales</taxon>
        <taxon>Desulfitobacteriaceae</taxon>
        <taxon>Desulfitobacterium</taxon>
    </lineage>
</organism>
<name>A0A0W1JG43_DESHA</name>
<dbReference type="EMBL" id="LOCK01000039">
    <property type="protein sequence ID" value="KTE90580.1"/>
    <property type="molecule type" value="Genomic_DNA"/>
</dbReference>
<dbReference type="RefSeq" id="WP_005814576.1">
    <property type="nucleotide sequence ID" value="NZ_CABKQQ010000051.1"/>
</dbReference>
<sequence>MNRRAGTGQAQQEEGPAEAMLTAAVEPSRQSRVQEWIWTFPQSISPARIRSRVYESTPGFLGFSGFAERGASC</sequence>
<evidence type="ECO:0000313" key="3">
    <source>
        <dbReference type="Proteomes" id="UP000054623"/>
    </source>
</evidence>
<accession>A0A0W1JG43</accession>
<proteinExistence type="predicted"/>
<comment type="caution">
    <text evidence="2">The sequence shown here is derived from an EMBL/GenBank/DDBJ whole genome shotgun (WGS) entry which is preliminary data.</text>
</comment>